<organism evidence="1 2">
    <name type="scientific">Brevibacillus fluminis</name>
    <dbReference type="NCBI Taxonomy" id="511487"/>
    <lineage>
        <taxon>Bacteria</taxon>
        <taxon>Bacillati</taxon>
        <taxon>Bacillota</taxon>
        <taxon>Bacilli</taxon>
        <taxon>Bacillales</taxon>
        <taxon>Paenibacillaceae</taxon>
        <taxon>Brevibacillus</taxon>
    </lineage>
</organism>
<reference evidence="1 2" key="1">
    <citation type="submission" date="2018-10" db="EMBL/GenBank/DDBJ databases">
        <title>Phylogenomics of Brevibacillus.</title>
        <authorList>
            <person name="Dunlap C."/>
        </authorList>
    </citation>
    <scope>NUCLEOTIDE SEQUENCE [LARGE SCALE GENOMIC DNA]</scope>
    <source>
        <strain evidence="1 2">JCM 15716</strain>
    </source>
</reference>
<gene>
    <name evidence="1" type="ORF">EDM56_01570</name>
</gene>
<proteinExistence type="predicted"/>
<dbReference type="EMBL" id="RHHQ01000003">
    <property type="protein sequence ID" value="RNB92414.1"/>
    <property type="molecule type" value="Genomic_DNA"/>
</dbReference>
<protein>
    <submittedName>
        <fullName evidence="1">Uncharacterized protein</fullName>
    </submittedName>
</protein>
<keyword evidence="2" id="KW-1185">Reference proteome</keyword>
<evidence type="ECO:0000313" key="1">
    <source>
        <dbReference type="EMBL" id="RNB92414.1"/>
    </source>
</evidence>
<evidence type="ECO:0000313" key="2">
    <source>
        <dbReference type="Proteomes" id="UP000271031"/>
    </source>
</evidence>
<accession>A0A3M8DWV8</accession>
<name>A0A3M8DWV8_9BACL</name>
<sequence>MGCHFMRITTTVKRDPKKTSPKGLVFRIQIRIYKILIQYRGNRDSAKKHGVARFSNGKDKGG</sequence>
<comment type="caution">
    <text evidence="1">The sequence shown here is derived from an EMBL/GenBank/DDBJ whole genome shotgun (WGS) entry which is preliminary data.</text>
</comment>
<dbReference type="Proteomes" id="UP000271031">
    <property type="component" value="Unassembled WGS sequence"/>
</dbReference>
<dbReference type="AlphaFoldDB" id="A0A3M8DWV8"/>